<dbReference type="GO" id="GO:0045333">
    <property type="term" value="P:cellular respiration"/>
    <property type="evidence" value="ECO:0007669"/>
    <property type="project" value="InterPro"/>
</dbReference>
<dbReference type="PANTHER" id="PTHR43545:SF1">
    <property type="entry name" value="HYDROGENASE-2 OPERON PROTEIN HYBA"/>
    <property type="match status" value="1"/>
</dbReference>
<evidence type="ECO:0000256" key="7">
    <source>
        <dbReference type="PIRSR" id="PIRSR036298-50"/>
    </source>
</evidence>
<comment type="subcellular location">
    <subcellularLocation>
        <location evidence="1">Cell envelope</location>
    </subcellularLocation>
</comment>
<dbReference type="Pfam" id="PF13247">
    <property type="entry name" value="Fer4_11"/>
    <property type="match status" value="1"/>
</dbReference>
<keyword evidence="8" id="KW-0472">Membrane</keyword>
<dbReference type="RefSeq" id="WP_092057454.1">
    <property type="nucleotide sequence ID" value="NZ_FOJJ01000034.1"/>
</dbReference>
<keyword evidence="11" id="KW-1185">Reference proteome</keyword>
<dbReference type="InterPro" id="IPR017900">
    <property type="entry name" value="4Fe4S_Fe_S_CS"/>
</dbReference>
<feature type="binding site" evidence="7">
    <location>
        <position position="52"/>
    </location>
    <ligand>
        <name>[4Fe-4S] cluster</name>
        <dbReference type="ChEBI" id="CHEBI:49883"/>
        <label>1</label>
    </ligand>
</feature>
<feature type="domain" description="4Fe-4S ferredoxin-type" evidence="9">
    <location>
        <begin position="40"/>
        <end position="70"/>
    </location>
</feature>
<dbReference type="InterPro" id="IPR017896">
    <property type="entry name" value="4Fe4S_Fe-S-bd"/>
</dbReference>
<dbReference type="Proteomes" id="UP000317155">
    <property type="component" value="Unassembled WGS sequence"/>
</dbReference>
<dbReference type="CDD" id="cd10561">
    <property type="entry name" value="HybA_like"/>
    <property type="match status" value="1"/>
</dbReference>
<feature type="binding site" evidence="7">
    <location>
        <position position="117"/>
    </location>
    <ligand>
        <name>[4Fe-4S] cluster</name>
        <dbReference type="ChEBI" id="CHEBI:49883"/>
        <label>3</label>
    </ligand>
</feature>
<evidence type="ECO:0000259" key="9">
    <source>
        <dbReference type="PROSITE" id="PS51379"/>
    </source>
</evidence>
<comment type="cofactor">
    <cofactor evidence="7">
        <name>[4Fe-4S] cluster</name>
        <dbReference type="ChEBI" id="CHEBI:49883"/>
    </cofactor>
    <text evidence="7">Binds 4 [4Fe-4S] clusters per subunit.</text>
</comment>
<dbReference type="NCBIfam" id="NF008134">
    <property type="entry name" value="PRK10882.1"/>
    <property type="match status" value="1"/>
</dbReference>
<accession>A0A550JGU6</accession>
<feature type="binding site" evidence="7">
    <location>
        <position position="195"/>
    </location>
    <ligand>
        <name>[4Fe-4S] cluster</name>
        <dbReference type="ChEBI" id="CHEBI:49883"/>
        <label>1</label>
    </ligand>
</feature>
<dbReference type="PROSITE" id="PS51379">
    <property type="entry name" value="4FE4S_FER_2"/>
    <property type="match status" value="2"/>
</dbReference>
<dbReference type="GO" id="GO:0015944">
    <property type="term" value="P:formate oxidation"/>
    <property type="evidence" value="ECO:0007669"/>
    <property type="project" value="InterPro"/>
</dbReference>
<name>A0A550JGU6_9BACT</name>
<keyword evidence="4" id="KW-0677">Repeat</keyword>
<proteinExistence type="predicted"/>
<feature type="binding site" evidence="7">
    <location>
        <position position="55"/>
    </location>
    <ligand>
        <name>[4Fe-4S] cluster</name>
        <dbReference type="ChEBI" id="CHEBI:49883"/>
        <label>1</label>
    </ligand>
</feature>
<dbReference type="PROSITE" id="PS51318">
    <property type="entry name" value="TAT"/>
    <property type="match status" value="1"/>
</dbReference>
<feature type="binding site" evidence="7">
    <location>
        <position position="49"/>
    </location>
    <ligand>
        <name>[4Fe-4S] cluster</name>
        <dbReference type="ChEBI" id="CHEBI:49883"/>
        <label>1</label>
    </ligand>
</feature>
<feature type="binding site" evidence="7">
    <location>
        <position position="178"/>
    </location>
    <ligand>
        <name>[4Fe-4S] cluster</name>
        <dbReference type="ChEBI" id="CHEBI:49883"/>
        <label>2</label>
    </ligand>
</feature>
<dbReference type="PROSITE" id="PS00198">
    <property type="entry name" value="4FE4S_FER_1"/>
    <property type="match status" value="1"/>
</dbReference>
<dbReference type="Gene3D" id="3.30.70.20">
    <property type="match status" value="2"/>
</dbReference>
<dbReference type="EMBL" id="VJVV01000004">
    <property type="protein sequence ID" value="TRO82402.1"/>
    <property type="molecule type" value="Genomic_DNA"/>
</dbReference>
<evidence type="ECO:0000313" key="10">
    <source>
        <dbReference type="EMBL" id="TRO82402.1"/>
    </source>
</evidence>
<feature type="domain" description="4Fe-4S ferredoxin-type" evidence="9">
    <location>
        <begin position="137"/>
        <end position="166"/>
    </location>
</feature>
<gene>
    <name evidence="10" type="primary">hybA</name>
    <name evidence="10" type="ORF">FL622_07445</name>
</gene>
<feature type="binding site" evidence="7">
    <location>
        <position position="175"/>
    </location>
    <ligand>
        <name>[4Fe-4S] cluster</name>
        <dbReference type="ChEBI" id="CHEBI:49883"/>
        <label>2</label>
    </ligand>
</feature>
<feature type="transmembrane region" description="Helical" evidence="8">
    <location>
        <begin position="272"/>
        <end position="292"/>
    </location>
</feature>
<feature type="binding site" evidence="7">
    <location>
        <position position="126"/>
    </location>
    <ligand>
        <name>[4Fe-4S] cluster</name>
        <dbReference type="ChEBI" id="CHEBI:49883"/>
        <label>4</label>
    </ligand>
</feature>
<keyword evidence="8" id="KW-0812">Transmembrane</keyword>
<dbReference type="GO" id="GO:0030313">
    <property type="term" value="C:cell envelope"/>
    <property type="evidence" value="ECO:0007669"/>
    <property type="project" value="UniProtKB-SubCell"/>
</dbReference>
<keyword evidence="8" id="KW-1133">Transmembrane helix</keyword>
<evidence type="ECO:0000256" key="1">
    <source>
        <dbReference type="ARBA" id="ARBA00004196"/>
    </source>
</evidence>
<keyword evidence="3 7" id="KW-0479">Metal-binding</keyword>
<keyword evidence="5 7" id="KW-0408">Iron</keyword>
<feature type="binding site" evidence="7">
    <location>
        <position position="59"/>
    </location>
    <ligand>
        <name>[4Fe-4S] cluster</name>
        <dbReference type="ChEBI" id="CHEBI:49883"/>
        <label>2</label>
    </ligand>
</feature>
<evidence type="ECO:0000256" key="4">
    <source>
        <dbReference type="ARBA" id="ARBA00022737"/>
    </source>
</evidence>
<comment type="caution">
    <text evidence="10">The sequence shown here is derived from an EMBL/GenBank/DDBJ whole genome shotgun (WGS) entry which is preliminary data.</text>
</comment>
<dbReference type="InterPro" id="IPR014603">
    <property type="entry name" value="Formate_DH_Fe-S_su"/>
</dbReference>
<feature type="binding site" evidence="7">
    <location>
        <position position="149"/>
    </location>
    <ligand>
        <name>[4Fe-4S] cluster</name>
        <dbReference type="ChEBI" id="CHEBI:49883"/>
        <label>4</label>
    </ligand>
</feature>
<protein>
    <submittedName>
        <fullName evidence="10">Hydrogenase 2 operon protein HybA</fullName>
    </submittedName>
</protein>
<reference evidence="10 11" key="1">
    <citation type="submission" date="2019-07" db="EMBL/GenBank/DDBJ databases">
        <title>Insights of Desulfuromonas acetexigens electromicrobiology.</title>
        <authorList>
            <person name="Katuri K."/>
            <person name="Sapireddy V."/>
            <person name="Shaw D.R."/>
            <person name="Saikaly P."/>
        </authorList>
    </citation>
    <scope>NUCLEOTIDE SEQUENCE [LARGE SCALE GENOMIC DNA]</scope>
    <source>
        <strain evidence="10 11">2873</strain>
    </source>
</reference>
<feature type="binding site" evidence="7">
    <location>
        <position position="152"/>
    </location>
    <ligand>
        <name>[4Fe-4S] cluster</name>
        <dbReference type="ChEBI" id="CHEBI:49883"/>
        <label>4</label>
    </ligand>
</feature>
<dbReference type="InterPro" id="IPR051555">
    <property type="entry name" value="FDH_Electron_Transfer_Unit"/>
</dbReference>
<feature type="binding site" evidence="7">
    <location>
        <position position="146"/>
    </location>
    <ligand>
        <name>[4Fe-4S] cluster</name>
        <dbReference type="ChEBI" id="CHEBI:49883"/>
        <label>4</label>
    </ligand>
</feature>
<keyword evidence="2 7" id="KW-0004">4Fe-4S</keyword>
<feature type="binding site" evidence="7">
    <location>
        <position position="122"/>
    </location>
    <ligand>
        <name>[4Fe-4S] cluster</name>
        <dbReference type="ChEBI" id="CHEBI:49883"/>
        <label>3</label>
    </ligand>
</feature>
<dbReference type="AlphaFoldDB" id="A0A550JGU6"/>
<evidence type="ECO:0000313" key="11">
    <source>
        <dbReference type="Proteomes" id="UP000317155"/>
    </source>
</evidence>
<organism evidence="10 11">
    <name type="scientific">Trichloromonas acetexigens</name>
    <dbReference type="NCBI Taxonomy" id="38815"/>
    <lineage>
        <taxon>Bacteria</taxon>
        <taxon>Pseudomonadati</taxon>
        <taxon>Thermodesulfobacteriota</taxon>
        <taxon>Desulfuromonadia</taxon>
        <taxon>Desulfuromonadales</taxon>
        <taxon>Trichloromonadaceae</taxon>
        <taxon>Trichloromonas</taxon>
    </lineage>
</organism>
<feature type="binding site" evidence="7">
    <location>
        <position position="114"/>
    </location>
    <ligand>
        <name>[4Fe-4S] cluster</name>
        <dbReference type="ChEBI" id="CHEBI:49883"/>
        <label>3</label>
    </ligand>
</feature>
<evidence type="ECO:0000256" key="5">
    <source>
        <dbReference type="ARBA" id="ARBA00023004"/>
    </source>
</evidence>
<feature type="binding site" evidence="7">
    <location>
        <position position="191"/>
    </location>
    <ligand>
        <name>[4Fe-4S] cluster</name>
        <dbReference type="ChEBI" id="CHEBI:49883"/>
        <label>2</label>
    </ligand>
</feature>
<evidence type="ECO:0000256" key="2">
    <source>
        <dbReference type="ARBA" id="ARBA00022485"/>
    </source>
</evidence>
<sequence length="309" mass="34375">MKLDRRKFLKIGAVAGGTAVCATATPAQARERREPDPNWYGMLNDSTRCIGCKACQVACKKENKLELESTLDDKEKFGNAIYDSPRGLSEHTYTLIKLHQGEKAEEATFVKQQCMHCVDPACQSACIVGALKKQPTGAVQYDAGMCMGCRYCMVACPYSVPQFEWHKAIPSIKKCTLCNETKLTKGEPTACSTACPVGAITFGKREELLRIARQRIKAEPERYLDHIYGEKEIGGTNVLYLTRKNVQFAALGLPDFEYKAVSGLTESIQHRIFQYFIPPIAVYSILGGIMAYNQRRKKNAGIEGGEDEY</sequence>
<evidence type="ECO:0000256" key="6">
    <source>
        <dbReference type="ARBA" id="ARBA00023014"/>
    </source>
</evidence>
<evidence type="ECO:0000256" key="8">
    <source>
        <dbReference type="SAM" id="Phobius"/>
    </source>
</evidence>
<evidence type="ECO:0000256" key="3">
    <source>
        <dbReference type="ARBA" id="ARBA00022723"/>
    </source>
</evidence>
<keyword evidence="6 7" id="KW-0411">Iron-sulfur</keyword>
<feature type="binding site" evidence="7">
    <location>
        <position position="156"/>
    </location>
    <ligand>
        <name>[4Fe-4S] cluster</name>
        <dbReference type="ChEBI" id="CHEBI:49883"/>
        <label>3</label>
    </ligand>
</feature>
<dbReference type="OrthoDB" id="9789030at2"/>
<dbReference type="InterPro" id="IPR006311">
    <property type="entry name" value="TAT_signal"/>
</dbReference>
<dbReference type="SUPFAM" id="SSF54862">
    <property type="entry name" value="4Fe-4S ferredoxins"/>
    <property type="match status" value="1"/>
</dbReference>
<dbReference type="PIRSF" id="PIRSF036298">
    <property type="entry name" value="FDH_4Fe4S"/>
    <property type="match status" value="1"/>
</dbReference>
<dbReference type="PANTHER" id="PTHR43545">
    <property type="entry name" value="FORMATE DEHYDROGENASE, NITRATE-INDUCIBLE, IRON-SULFUR SUBUNIT"/>
    <property type="match status" value="1"/>
</dbReference>
<dbReference type="GO" id="GO:0046872">
    <property type="term" value="F:metal ion binding"/>
    <property type="evidence" value="ECO:0007669"/>
    <property type="project" value="UniProtKB-KW"/>
</dbReference>
<dbReference type="GO" id="GO:0051539">
    <property type="term" value="F:4 iron, 4 sulfur cluster binding"/>
    <property type="evidence" value="ECO:0007669"/>
    <property type="project" value="UniProtKB-KW"/>
</dbReference>